<evidence type="ECO:0000256" key="6">
    <source>
        <dbReference type="ARBA" id="ARBA00055587"/>
    </source>
</evidence>
<dbReference type="InterPro" id="IPR001451">
    <property type="entry name" value="Hexapep"/>
</dbReference>
<name>A0A366WS49_9RHOB</name>
<evidence type="ECO:0000256" key="5">
    <source>
        <dbReference type="ARBA" id="ARBA00023315"/>
    </source>
</evidence>
<comment type="caution">
    <text evidence="9">The sequence shown here is derived from an EMBL/GenBank/DDBJ whole genome shotgun (WGS) entry which is preliminary data.</text>
</comment>
<evidence type="ECO:0000259" key="8">
    <source>
        <dbReference type="SMART" id="SM01266"/>
    </source>
</evidence>
<keyword evidence="2" id="KW-0536">Nodulation</keyword>
<dbReference type="InterPro" id="IPR024688">
    <property type="entry name" value="Mac_dom"/>
</dbReference>
<dbReference type="PANTHER" id="PTHR23416">
    <property type="entry name" value="SIALIC ACID SYNTHASE-RELATED"/>
    <property type="match status" value="1"/>
</dbReference>
<keyword evidence="4" id="KW-0677">Repeat</keyword>
<dbReference type="Pfam" id="PF00132">
    <property type="entry name" value="Hexapep"/>
    <property type="match status" value="1"/>
</dbReference>
<dbReference type="RefSeq" id="WP_113824486.1">
    <property type="nucleotide sequence ID" value="NZ_QOCE01000038.1"/>
</dbReference>
<dbReference type="Pfam" id="PF12464">
    <property type="entry name" value="Mac"/>
    <property type="match status" value="1"/>
</dbReference>
<comment type="similarity">
    <text evidence="1">Belongs to the transferase hexapeptide repeat family.</text>
</comment>
<dbReference type="Gene3D" id="2.160.10.10">
    <property type="entry name" value="Hexapeptide repeat proteins"/>
    <property type="match status" value="1"/>
</dbReference>
<accession>A0A366WS49</accession>
<evidence type="ECO:0000256" key="3">
    <source>
        <dbReference type="ARBA" id="ARBA00022679"/>
    </source>
</evidence>
<keyword evidence="3 9" id="KW-0808">Transferase</keyword>
<comment type="function">
    <text evidence="6">Acetyltransferase implicated in the O-acetylation of Nod factors.</text>
</comment>
<dbReference type="GO" id="GO:0016407">
    <property type="term" value="F:acetyltransferase activity"/>
    <property type="evidence" value="ECO:0007669"/>
    <property type="project" value="InterPro"/>
</dbReference>
<dbReference type="SMART" id="SM01266">
    <property type="entry name" value="Mac"/>
    <property type="match status" value="1"/>
</dbReference>
<dbReference type="Proteomes" id="UP000252706">
    <property type="component" value="Unassembled WGS sequence"/>
</dbReference>
<dbReference type="InterPro" id="IPR011004">
    <property type="entry name" value="Trimer_LpxA-like_sf"/>
</dbReference>
<proteinExistence type="inferred from homology"/>
<dbReference type="InterPro" id="IPR018357">
    <property type="entry name" value="Hexapep_transf_CS"/>
</dbReference>
<keyword evidence="5" id="KW-0012">Acyltransferase</keyword>
<evidence type="ECO:0000256" key="4">
    <source>
        <dbReference type="ARBA" id="ARBA00022737"/>
    </source>
</evidence>
<reference evidence="9 10" key="1">
    <citation type="submission" date="2018-07" db="EMBL/GenBank/DDBJ databases">
        <title>Modular assembly of carbohydrate-degrading microbial communities in the ocean.</title>
        <authorList>
            <person name="Enke T.N."/>
            <person name="Datta M.S."/>
            <person name="Schwartzman J.A."/>
            <person name="Cermak N."/>
            <person name="Schmitz D.A."/>
            <person name="Barrere J."/>
            <person name="Cordero O.X."/>
        </authorList>
    </citation>
    <scope>NUCLEOTIDE SEQUENCE [LARGE SCALE GENOMIC DNA]</scope>
    <source>
        <strain evidence="9 10">C3M10</strain>
    </source>
</reference>
<dbReference type="OrthoDB" id="9815592at2"/>
<gene>
    <name evidence="9" type="ORF">DS909_16140</name>
</gene>
<dbReference type="SUPFAM" id="SSF51161">
    <property type="entry name" value="Trimeric LpxA-like enzymes"/>
    <property type="match status" value="1"/>
</dbReference>
<dbReference type="EMBL" id="QOCE01000038">
    <property type="protein sequence ID" value="RBW52770.1"/>
    <property type="molecule type" value="Genomic_DNA"/>
</dbReference>
<organism evidence="9 10">
    <name type="scientific">Phaeobacter gallaeciensis</name>
    <dbReference type="NCBI Taxonomy" id="60890"/>
    <lineage>
        <taxon>Bacteria</taxon>
        <taxon>Pseudomonadati</taxon>
        <taxon>Pseudomonadota</taxon>
        <taxon>Alphaproteobacteria</taxon>
        <taxon>Rhodobacterales</taxon>
        <taxon>Roseobacteraceae</taxon>
        <taxon>Phaeobacter</taxon>
    </lineage>
</organism>
<dbReference type="PROSITE" id="PS00101">
    <property type="entry name" value="HEXAPEP_TRANSFERASES"/>
    <property type="match status" value="1"/>
</dbReference>
<feature type="domain" description="Maltose/galactoside acetyltransferase" evidence="8">
    <location>
        <begin position="4"/>
        <end position="58"/>
    </location>
</feature>
<evidence type="ECO:0000313" key="10">
    <source>
        <dbReference type="Proteomes" id="UP000252706"/>
    </source>
</evidence>
<dbReference type="PANTHER" id="PTHR23416:SF23">
    <property type="entry name" value="ACETYLTRANSFERASE C18B11.09C-RELATED"/>
    <property type="match status" value="1"/>
</dbReference>
<evidence type="ECO:0000313" key="9">
    <source>
        <dbReference type="EMBL" id="RBW52770.1"/>
    </source>
</evidence>
<evidence type="ECO:0000256" key="1">
    <source>
        <dbReference type="ARBA" id="ARBA00007274"/>
    </source>
</evidence>
<dbReference type="GO" id="GO:0008374">
    <property type="term" value="F:O-acyltransferase activity"/>
    <property type="evidence" value="ECO:0007669"/>
    <property type="project" value="TreeGrafter"/>
</dbReference>
<evidence type="ECO:0000256" key="7">
    <source>
        <dbReference type="ARBA" id="ARBA00067695"/>
    </source>
</evidence>
<protein>
    <recommendedName>
        <fullName evidence="7">Nodulation protein L</fullName>
    </recommendedName>
</protein>
<evidence type="ECO:0000256" key="2">
    <source>
        <dbReference type="ARBA" id="ARBA00022458"/>
    </source>
</evidence>
<dbReference type="AlphaFoldDB" id="A0A366WS49"/>
<dbReference type="CDD" id="cd03357">
    <property type="entry name" value="LbH_MAT_GAT"/>
    <property type="match status" value="1"/>
</dbReference>
<sequence>MTPLQKMLAGDWYSCLDPELEDLRDRARLALYHNNHRAPDKRRDLVPELVDLFSAVGCDCYIEGWFHCAYGMNITLGDRVFLNTGCTILDSAPVRIGDDTMLGPAVQVYCAQHAKDPTDRKAGLEIALPVTIGANVWIGGGAIIMPGVTIGDRAIVGAGSVVLKDVPADARVVGNPARALP</sequence>
<dbReference type="InterPro" id="IPR051159">
    <property type="entry name" value="Hexapeptide_acetyltransf"/>
</dbReference>
<dbReference type="FunFam" id="2.160.10.10:FF:000025">
    <property type="entry name" value="Hexapeptide-repeat containing-acetyltransferase"/>
    <property type="match status" value="1"/>
</dbReference>